<organism evidence="1 2">
    <name type="scientific">Methanosarcina thermophila (strain ATCC 43570 / DSM 1825 / OCM 12 / VKM B-1830 / TM-1)</name>
    <dbReference type="NCBI Taxonomy" id="523844"/>
    <lineage>
        <taxon>Archaea</taxon>
        <taxon>Methanobacteriati</taxon>
        <taxon>Methanobacteriota</taxon>
        <taxon>Stenosarchaea group</taxon>
        <taxon>Methanomicrobia</taxon>
        <taxon>Methanosarcinales</taxon>
        <taxon>Methanosarcinaceae</taxon>
        <taxon>Methanosarcina</taxon>
    </lineage>
</organism>
<dbReference type="EMBL" id="CP009501">
    <property type="protein sequence ID" value="AKB12531.1"/>
    <property type="molecule type" value="Genomic_DNA"/>
</dbReference>
<dbReference type="AlphaFoldDB" id="A0A0E3KP48"/>
<evidence type="ECO:0000313" key="2">
    <source>
        <dbReference type="Proteomes" id="UP000066529"/>
    </source>
</evidence>
<reference evidence="1 2" key="1">
    <citation type="submission" date="2014-07" db="EMBL/GenBank/DDBJ databases">
        <title>Methanogenic archaea and the global carbon cycle.</title>
        <authorList>
            <person name="Henriksen J.R."/>
            <person name="Luke J."/>
            <person name="Reinhart S."/>
            <person name="Benedict M.N."/>
            <person name="Youngblut N.D."/>
            <person name="Metcalf M.E."/>
            <person name="Whitaker R.J."/>
            <person name="Metcalf W.W."/>
        </authorList>
    </citation>
    <scope>NUCLEOTIDE SEQUENCE [LARGE SCALE GENOMIC DNA]</scope>
    <source>
        <strain evidence="2">ATCC 43570 / DSM 1825 / OCM 12 / VKM B-1830 / TM-1</strain>
    </source>
</reference>
<proteinExistence type="predicted"/>
<name>A0A0E3KP48_METTT</name>
<accession>A0A0E3KP48</accession>
<dbReference type="Proteomes" id="UP000066529">
    <property type="component" value="Chromosome"/>
</dbReference>
<evidence type="ECO:0000313" key="1">
    <source>
        <dbReference type="EMBL" id="AKB12531.1"/>
    </source>
</evidence>
<dbReference type="RefSeq" id="WP_052721827.1">
    <property type="nucleotide sequence ID" value="NZ_CP009501.1"/>
</dbReference>
<dbReference type="PATRIC" id="fig|523844.20.peg.987"/>
<dbReference type="HOGENOM" id="CLU_2204160_0_0_2"/>
<dbReference type="OrthoDB" id="60650at2157"/>
<dbReference type="GeneID" id="41603881"/>
<gene>
    <name evidence="1" type="ORF">MSTHT_0773</name>
</gene>
<protein>
    <submittedName>
        <fullName evidence="1">Uncharacterized protein</fullName>
    </submittedName>
</protein>
<dbReference type="KEGG" id="mthr:MSTHT_0773"/>
<sequence>MEAEGAKNLNVRVKKVIWLTKSSDASGNSAIVSQSNVPPGTYKIKIDGDAEKKVSKVDLNITAFQQVKVDSNGGFNYFYDTTAAPAGNFKIDVGGIKKEITIKPKKK</sequence>